<accession>A0A6J5KRF2</accession>
<protein>
    <submittedName>
        <fullName evidence="1">Uncharacterized protein</fullName>
    </submittedName>
</protein>
<reference evidence="1" key="1">
    <citation type="submission" date="2020-04" db="EMBL/GenBank/DDBJ databases">
        <authorList>
            <person name="Chiriac C."/>
            <person name="Salcher M."/>
            <person name="Ghai R."/>
            <person name="Kavagutti S V."/>
        </authorList>
    </citation>
    <scope>NUCLEOTIDE SEQUENCE</scope>
</reference>
<organism evidence="1">
    <name type="scientific">uncultured Caudovirales phage</name>
    <dbReference type="NCBI Taxonomy" id="2100421"/>
    <lineage>
        <taxon>Viruses</taxon>
        <taxon>Duplodnaviria</taxon>
        <taxon>Heunggongvirae</taxon>
        <taxon>Uroviricota</taxon>
        <taxon>Caudoviricetes</taxon>
        <taxon>Peduoviridae</taxon>
        <taxon>Maltschvirus</taxon>
        <taxon>Maltschvirus maltsch</taxon>
    </lineage>
</organism>
<dbReference type="EMBL" id="LR796180">
    <property type="protein sequence ID" value="CAB4125008.1"/>
    <property type="molecule type" value="Genomic_DNA"/>
</dbReference>
<sequence>MAQYKVLAQSFINNKIVEVGEVVEYDGRPGSNLELIEPKKVAQPDRVKAKQE</sequence>
<proteinExistence type="predicted"/>
<name>A0A6J5KRF2_9CAUD</name>
<gene>
    <name evidence="1" type="ORF">UFOVP66_50</name>
</gene>
<evidence type="ECO:0000313" key="1">
    <source>
        <dbReference type="EMBL" id="CAB4125008.1"/>
    </source>
</evidence>